<evidence type="ECO:0000313" key="1">
    <source>
        <dbReference type="EMBL" id="KKD37536.1"/>
    </source>
</evidence>
<proteinExistence type="predicted"/>
<sequence length="78" mass="9243">MRGVCQEINRQSCNLAKGNRQSYKRQKAKGKRQKAILRSCKIWEEFKVLLYQSDLVSRRFSLDQLYKDTKRVSTEAET</sequence>
<organism evidence="1 2">
    <name type="scientific">Limnoraphis robusta CS-951</name>
    <dbReference type="NCBI Taxonomy" id="1637645"/>
    <lineage>
        <taxon>Bacteria</taxon>
        <taxon>Bacillati</taxon>
        <taxon>Cyanobacteriota</taxon>
        <taxon>Cyanophyceae</taxon>
        <taxon>Oscillatoriophycideae</taxon>
        <taxon>Oscillatoriales</taxon>
        <taxon>Sirenicapillariaceae</taxon>
        <taxon>Limnoraphis</taxon>
    </lineage>
</organism>
<accession>A0A0F5YFA2</accession>
<evidence type="ECO:0000313" key="2">
    <source>
        <dbReference type="Proteomes" id="UP000033607"/>
    </source>
</evidence>
<evidence type="ECO:0008006" key="3">
    <source>
        <dbReference type="Google" id="ProtNLM"/>
    </source>
</evidence>
<name>A0A0F5YFA2_9CYAN</name>
<protein>
    <recommendedName>
        <fullName evidence="3">Transposase</fullName>
    </recommendedName>
</protein>
<dbReference type="AlphaFoldDB" id="A0A0F5YFA2"/>
<dbReference type="EMBL" id="LATL02000350">
    <property type="protein sequence ID" value="KKD37536.1"/>
    <property type="molecule type" value="Genomic_DNA"/>
</dbReference>
<dbReference type="PATRIC" id="fig|1637645.4.peg.6832"/>
<comment type="caution">
    <text evidence="1">The sequence shown here is derived from an EMBL/GenBank/DDBJ whole genome shotgun (WGS) entry which is preliminary data.</text>
</comment>
<gene>
    <name evidence="1" type="ORF">WN50_13875</name>
</gene>
<reference evidence="1 2" key="1">
    <citation type="submission" date="2015-06" db="EMBL/GenBank/DDBJ databases">
        <title>Draft genome assembly of filamentous brackish cyanobacterium Limnoraphis robusta strain CS-951.</title>
        <authorList>
            <person name="Willis A."/>
            <person name="Parks M."/>
            <person name="Burford M.A."/>
        </authorList>
    </citation>
    <scope>NUCLEOTIDE SEQUENCE [LARGE SCALE GENOMIC DNA]</scope>
    <source>
        <strain evidence="1 2">CS-951</strain>
    </source>
</reference>
<dbReference type="Proteomes" id="UP000033607">
    <property type="component" value="Unassembled WGS sequence"/>
</dbReference>